<dbReference type="EMBL" id="JABANM010011764">
    <property type="protein sequence ID" value="KAF4737144.1"/>
    <property type="molecule type" value="Genomic_DNA"/>
</dbReference>
<organism evidence="1 2">
    <name type="scientific">Perkinsus olseni</name>
    <name type="common">Perkinsus atlanticus</name>
    <dbReference type="NCBI Taxonomy" id="32597"/>
    <lineage>
        <taxon>Eukaryota</taxon>
        <taxon>Sar</taxon>
        <taxon>Alveolata</taxon>
        <taxon>Perkinsozoa</taxon>
        <taxon>Perkinsea</taxon>
        <taxon>Perkinsida</taxon>
        <taxon>Perkinsidae</taxon>
        <taxon>Perkinsus</taxon>
    </lineage>
</organism>
<dbReference type="AlphaFoldDB" id="A0A7J6SVZ5"/>
<evidence type="ECO:0000313" key="2">
    <source>
        <dbReference type="Proteomes" id="UP000574390"/>
    </source>
</evidence>
<sequence>MVGLDTEWSVKINLGQEEFMYHGLPPHTSTTLAKLADYAIAQGWIRTAPPARGDGKIAIRGSILRRLMAATGEGDRAVASTLQPLTSQYSTDGNESESWSDIIEINDDLFEDEDLTSADPVDDSDFSVTGWVPDFEELSGGADAFGIEEAGEVPEYFDPGVEDFDEPFVEAVPIDADLDDFELVPNPQWDDMDMFYADEEVIEDPFMVDQSDSDYYDMVQPFGDGGGLGN</sequence>
<feature type="non-terminal residue" evidence="1">
    <location>
        <position position="230"/>
    </location>
</feature>
<comment type="caution">
    <text evidence="1">The sequence shown here is derived from an EMBL/GenBank/DDBJ whole genome shotgun (WGS) entry which is preliminary data.</text>
</comment>
<proteinExistence type="predicted"/>
<reference evidence="1 2" key="1">
    <citation type="submission" date="2020-04" db="EMBL/GenBank/DDBJ databases">
        <title>Perkinsus olseni comparative genomics.</title>
        <authorList>
            <person name="Bogema D.R."/>
        </authorList>
    </citation>
    <scope>NUCLEOTIDE SEQUENCE [LARGE SCALE GENOMIC DNA]</scope>
    <source>
        <strain evidence="1">ATCC PRA-205</strain>
    </source>
</reference>
<protein>
    <submittedName>
        <fullName evidence="1">Rsp5p-dependent ubiquitination, sorting of cargo proteins at the multivesicular body</fullName>
    </submittedName>
</protein>
<dbReference type="Proteomes" id="UP000574390">
    <property type="component" value="Unassembled WGS sequence"/>
</dbReference>
<name>A0A7J6SVZ5_PEROL</name>
<evidence type="ECO:0000313" key="1">
    <source>
        <dbReference type="EMBL" id="KAF4737144.1"/>
    </source>
</evidence>
<accession>A0A7J6SVZ5</accession>
<gene>
    <name evidence="1" type="primary">SSH4_1</name>
    <name evidence="1" type="ORF">FOZ62_027051</name>
</gene>